<evidence type="ECO:0000256" key="7">
    <source>
        <dbReference type="PIRSR" id="PIRSR605708-1"/>
    </source>
</evidence>
<comment type="cofactor">
    <cofactor evidence="1 8">
        <name>Fe cation</name>
        <dbReference type="ChEBI" id="CHEBI:24875"/>
    </cofactor>
</comment>
<dbReference type="GO" id="GO:0006559">
    <property type="term" value="P:L-phenylalanine catabolic process"/>
    <property type="evidence" value="ECO:0007669"/>
    <property type="project" value="InterPro"/>
</dbReference>
<dbReference type="GO" id="GO:0046872">
    <property type="term" value="F:metal ion binding"/>
    <property type="evidence" value="ECO:0007669"/>
    <property type="project" value="UniProtKB-KW"/>
</dbReference>
<dbReference type="PANTHER" id="PTHR11056:SF0">
    <property type="entry name" value="HOMOGENTISATE 1,2-DIOXYGENASE"/>
    <property type="match status" value="1"/>
</dbReference>
<evidence type="ECO:0000256" key="6">
    <source>
        <dbReference type="ARBA" id="ARBA00023004"/>
    </source>
</evidence>
<dbReference type="GO" id="GO:0006570">
    <property type="term" value="P:tyrosine metabolic process"/>
    <property type="evidence" value="ECO:0007669"/>
    <property type="project" value="InterPro"/>
</dbReference>
<reference evidence="10 11" key="1">
    <citation type="submission" date="2023-09" db="EMBL/GenBank/DDBJ databases">
        <authorList>
            <person name="Golyshina O.V."/>
            <person name="Lunev E.A."/>
            <person name="Bargiela R."/>
            <person name="Gaines M.C."/>
            <person name="Daum B."/>
            <person name="Bale N.J."/>
            <person name="Koenen M."/>
            <person name="Sinninghe Damst J.S."/>
            <person name="Yakimov M."/>
            <person name="Golyshin P.N."/>
        </authorList>
    </citation>
    <scope>NUCLEOTIDE SEQUENCE [LARGE SCALE GENOMIC DNA]</scope>
    <source>
        <strain evidence="10 11">M1</strain>
    </source>
</reference>
<evidence type="ECO:0000259" key="9">
    <source>
        <dbReference type="Pfam" id="PF20510"/>
    </source>
</evidence>
<feature type="active site" description="Proton acceptor" evidence="7">
    <location>
        <position position="259"/>
    </location>
</feature>
<name>A0AAX4NG06_9ARCH</name>
<proteinExistence type="inferred from homology"/>
<dbReference type="Pfam" id="PF20510">
    <property type="entry name" value="HgmA_N"/>
    <property type="match status" value="1"/>
</dbReference>
<sequence>MVYYVKQGIVPQSRHTYEEREKLRREELFGEESFDGPYSLLYHINEPTRVSSVQTEKKHGDKGLENITVHRHFKTSGIDYSTDHFRSREIILFNSTLKIGVMKLKGNSSDFFYRNALHDEVLFIHRGSGVLKSMLGDLKFRKNDYVYIPKGTTYKIDHEGELETFFVQSRERIGIPPRYLNIYGQLKEGTPYYERDFRTPVLGKPSMEKGDYTVYVDYSAYFVVEKRDEHPFDVEGWDGYLYPYAINAETMAPIVGKLHQPPPVHETFSGKSFMIGTFLPRKFDFHPRSIPISYYHSNIDTDEVLFYSSGNFMSRKGIEPGSITIHVRGLIHGPQPGSVEKAIGKEGTDEIAVMVEAYEQLVPTEKSEEIEDKDYMKSWYV</sequence>
<gene>
    <name evidence="10" type="ORF">OXIME_000617</name>
</gene>
<feature type="binding site" evidence="8">
    <location>
        <position position="296"/>
    </location>
    <ligand>
        <name>Fe cation</name>
        <dbReference type="ChEBI" id="CHEBI:24875"/>
    </ligand>
</feature>
<evidence type="ECO:0000313" key="11">
    <source>
        <dbReference type="Proteomes" id="UP001451606"/>
    </source>
</evidence>
<dbReference type="InterPro" id="IPR005708">
    <property type="entry name" value="Homogentis_dOase"/>
</dbReference>
<keyword evidence="3 8" id="KW-0479">Metal-binding</keyword>
<keyword evidence="6 8" id="KW-0408">Iron</keyword>
<feature type="domain" description="Homogentisate 1,2-dioxygenase N-terminal" evidence="9">
    <location>
        <begin position="113"/>
        <end position="245"/>
    </location>
</feature>
<dbReference type="RefSeq" id="WP_393972016.1">
    <property type="nucleotide sequence ID" value="NZ_CP133772.1"/>
</dbReference>
<evidence type="ECO:0000256" key="2">
    <source>
        <dbReference type="ARBA" id="ARBA00007757"/>
    </source>
</evidence>
<dbReference type="CDD" id="cd02208">
    <property type="entry name" value="cupin_RmlC-like"/>
    <property type="match status" value="1"/>
</dbReference>
<dbReference type="AlphaFoldDB" id="A0AAX4NG06"/>
<feature type="binding site" evidence="8">
    <location>
        <position position="332"/>
    </location>
    <ligand>
        <name>Fe cation</name>
        <dbReference type="ChEBI" id="CHEBI:24875"/>
    </ligand>
</feature>
<feature type="binding site" evidence="8">
    <location>
        <position position="302"/>
    </location>
    <ligand>
        <name>Fe cation</name>
        <dbReference type="ChEBI" id="CHEBI:24875"/>
    </ligand>
</feature>
<accession>A0AAX4NG06</accession>
<evidence type="ECO:0000256" key="3">
    <source>
        <dbReference type="ARBA" id="ARBA00022723"/>
    </source>
</evidence>
<evidence type="ECO:0000256" key="8">
    <source>
        <dbReference type="PIRSR" id="PIRSR605708-2"/>
    </source>
</evidence>
<dbReference type="KEGG" id="omr:OXIME_000617"/>
<dbReference type="EC" id="1.13.11.5" evidence="10"/>
<dbReference type="InterPro" id="IPR011051">
    <property type="entry name" value="RmlC_Cupin_sf"/>
</dbReference>
<evidence type="ECO:0000256" key="4">
    <source>
        <dbReference type="ARBA" id="ARBA00022964"/>
    </source>
</evidence>
<evidence type="ECO:0000256" key="5">
    <source>
        <dbReference type="ARBA" id="ARBA00023002"/>
    </source>
</evidence>
<evidence type="ECO:0000313" key="10">
    <source>
        <dbReference type="EMBL" id="WYY00064.1"/>
    </source>
</evidence>
<dbReference type="GO" id="GO:0004411">
    <property type="term" value="F:homogentisate 1,2-dioxygenase activity"/>
    <property type="evidence" value="ECO:0007669"/>
    <property type="project" value="UniProtKB-EC"/>
</dbReference>
<keyword evidence="4" id="KW-0223">Dioxygenase</keyword>
<dbReference type="InterPro" id="IPR046452">
    <property type="entry name" value="HgmA_N"/>
</dbReference>
<evidence type="ECO:0000256" key="1">
    <source>
        <dbReference type="ARBA" id="ARBA00001962"/>
    </source>
</evidence>
<dbReference type="InterPro" id="IPR014710">
    <property type="entry name" value="RmlC-like_jellyroll"/>
</dbReference>
<keyword evidence="11" id="KW-1185">Reference proteome</keyword>
<dbReference type="PANTHER" id="PTHR11056">
    <property type="entry name" value="HOMOGENTISATE 1,2-DIOXYGENASE"/>
    <property type="match status" value="1"/>
</dbReference>
<dbReference type="Proteomes" id="UP001451606">
    <property type="component" value="Chromosome"/>
</dbReference>
<organism evidence="10 11">
    <name type="scientific">Oxyplasma meridianum</name>
    <dbReference type="NCBI Taxonomy" id="3073602"/>
    <lineage>
        <taxon>Archaea</taxon>
        <taxon>Methanobacteriati</taxon>
        <taxon>Thermoplasmatota</taxon>
        <taxon>Thermoplasmata</taxon>
        <taxon>Thermoplasmatales</taxon>
        <taxon>Thermoplasmataceae</taxon>
        <taxon>Oxyplasma</taxon>
    </lineage>
</organism>
<feature type="binding site" evidence="8">
    <location>
        <position position="332"/>
    </location>
    <ligand>
        <name>homogentisate</name>
        <dbReference type="ChEBI" id="CHEBI:16169"/>
    </ligand>
</feature>
<comment type="similarity">
    <text evidence="2">Belongs to the homogentisate dioxygenase family.</text>
</comment>
<dbReference type="SUPFAM" id="SSF51182">
    <property type="entry name" value="RmlC-like cupins"/>
    <property type="match status" value="1"/>
</dbReference>
<protein>
    <submittedName>
        <fullName evidence="10">Homogentisate 1,2-dioxygenase</fullName>
        <ecNumber evidence="10">1.13.11.5</ecNumber>
    </submittedName>
</protein>
<dbReference type="GeneID" id="95967347"/>
<keyword evidence="5 10" id="KW-0560">Oxidoreductase</keyword>
<dbReference type="Gene3D" id="2.60.120.10">
    <property type="entry name" value="Jelly Rolls"/>
    <property type="match status" value="1"/>
</dbReference>
<dbReference type="GO" id="GO:0005737">
    <property type="term" value="C:cytoplasm"/>
    <property type="evidence" value="ECO:0007669"/>
    <property type="project" value="TreeGrafter"/>
</dbReference>
<dbReference type="EMBL" id="CP133772">
    <property type="protein sequence ID" value="WYY00064.1"/>
    <property type="molecule type" value="Genomic_DNA"/>
</dbReference>